<dbReference type="InterPro" id="IPR025997">
    <property type="entry name" value="SBP_2_dom"/>
</dbReference>
<feature type="domain" description="Periplasmic binding protein" evidence="5">
    <location>
        <begin position="27"/>
        <end position="279"/>
    </location>
</feature>
<dbReference type="PANTHER" id="PTHR46847">
    <property type="entry name" value="D-ALLOSE-BINDING PERIPLASMIC PROTEIN-RELATED"/>
    <property type="match status" value="1"/>
</dbReference>
<dbReference type="Gene3D" id="3.40.50.2300">
    <property type="match status" value="2"/>
</dbReference>
<evidence type="ECO:0000259" key="5">
    <source>
        <dbReference type="Pfam" id="PF13407"/>
    </source>
</evidence>
<evidence type="ECO:0000313" key="6">
    <source>
        <dbReference type="EMBL" id="MBL7527683.1"/>
    </source>
</evidence>
<evidence type="ECO:0000256" key="2">
    <source>
        <dbReference type="ARBA" id="ARBA00007639"/>
    </source>
</evidence>
<evidence type="ECO:0000256" key="4">
    <source>
        <dbReference type="SAM" id="SignalP"/>
    </source>
</evidence>
<dbReference type="Pfam" id="PF13407">
    <property type="entry name" value="Peripla_BP_4"/>
    <property type="match status" value="1"/>
</dbReference>
<dbReference type="RefSeq" id="WP_203108832.1">
    <property type="nucleotide sequence ID" value="NZ_JADOBG010000010.1"/>
</dbReference>
<dbReference type="EMBL" id="JADWVN010000026">
    <property type="protein sequence ID" value="MBL7527683.1"/>
    <property type="molecule type" value="Genomic_DNA"/>
</dbReference>
<proteinExistence type="inferred from homology"/>
<organism evidence="6 7">
    <name type="scientific">Legionella bononiensis</name>
    <dbReference type="NCBI Taxonomy" id="2793102"/>
    <lineage>
        <taxon>Bacteria</taxon>
        <taxon>Pseudomonadati</taxon>
        <taxon>Pseudomonadota</taxon>
        <taxon>Gammaproteobacteria</taxon>
        <taxon>Legionellales</taxon>
        <taxon>Legionellaceae</taxon>
        <taxon>Legionella</taxon>
    </lineage>
</organism>
<comment type="similarity">
    <text evidence="2">Belongs to the bacterial solute-binding protein 2 family.</text>
</comment>
<evidence type="ECO:0000256" key="1">
    <source>
        <dbReference type="ARBA" id="ARBA00004196"/>
    </source>
</evidence>
<dbReference type="SUPFAM" id="SSF53822">
    <property type="entry name" value="Periplasmic binding protein-like I"/>
    <property type="match status" value="1"/>
</dbReference>
<sequence length="295" mass="33148">MRIYLILLSFFSLLFSHCLAYAGDKYYLITHGSQDPYWLSLFEGAKKAAEELKIEVQILAPSGANDVPKQVQFIDSALATHPLGVATTIPSDTAFTKSLNHAKKSNIPVIAFDTKPKDKNKNPYLAFLGSDNQLAGKMLAQKAKELTVSEQRALIINPQPGHIGLEMRSKGIKTVLNEQKVPFEELDVGTDANQVQARIKSYFLLHPETNVIFCLTSQALDPLGQMLKHPERYHFDYKPHVYSFDATPNTQALIKRKLVDYAIDQQPFLMGYLSITQLVLLNRYQLKPVNINTAK</sequence>
<evidence type="ECO:0000313" key="7">
    <source>
        <dbReference type="Proteomes" id="UP000809910"/>
    </source>
</evidence>
<accession>A0ABS1WEB1</accession>
<comment type="subcellular location">
    <subcellularLocation>
        <location evidence="1">Cell envelope</location>
    </subcellularLocation>
</comment>
<dbReference type="Proteomes" id="UP000809910">
    <property type="component" value="Unassembled WGS sequence"/>
</dbReference>
<feature type="chain" id="PRO_5046424258" evidence="4">
    <location>
        <begin position="23"/>
        <end position="295"/>
    </location>
</feature>
<reference evidence="6 7" key="1">
    <citation type="submission" date="2020-12" db="EMBL/GenBank/DDBJ databases">
        <title>WGS of Legionella: environmental sample.</title>
        <authorList>
            <person name="Cristino S."/>
            <person name="Girolamini L."/>
            <person name="Salaris S."/>
            <person name="Pascale M.R."/>
            <person name="Mazzotta M."/>
            <person name="Orsini M."/>
            <person name="Grottola A."/>
        </authorList>
    </citation>
    <scope>NUCLEOTIDE SEQUENCE [LARGE SCALE GENOMIC DNA]</scope>
    <source>
        <strain evidence="6 7">30cs62</strain>
    </source>
</reference>
<dbReference type="PANTHER" id="PTHR46847:SF1">
    <property type="entry name" value="D-ALLOSE-BINDING PERIPLASMIC PROTEIN-RELATED"/>
    <property type="match status" value="1"/>
</dbReference>
<dbReference type="InterPro" id="IPR028082">
    <property type="entry name" value="Peripla_BP_I"/>
</dbReference>
<protein>
    <submittedName>
        <fullName evidence="6">Substrate-binding domain-containing protein</fullName>
    </submittedName>
</protein>
<gene>
    <name evidence="6" type="ORF">I5282_14040</name>
</gene>
<comment type="caution">
    <text evidence="6">The sequence shown here is derived from an EMBL/GenBank/DDBJ whole genome shotgun (WGS) entry which is preliminary data.</text>
</comment>
<name>A0ABS1WEB1_9GAMM</name>
<feature type="signal peptide" evidence="4">
    <location>
        <begin position="1"/>
        <end position="22"/>
    </location>
</feature>
<keyword evidence="3 4" id="KW-0732">Signal</keyword>
<evidence type="ECO:0000256" key="3">
    <source>
        <dbReference type="ARBA" id="ARBA00022729"/>
    </source>
</evidence>
<keyword evidence="7" id="KW-1185">Reference proteome</keyword>